<evidence type="ECO:0000313" key="2">
    <source>
        <dbReference type="Proteomes" id="UP000078486"/>
    </source>
</evidence>
<organism evidence="1 2">
    <name type="scientific">Termitidicoccus mucosus</name>
    <dbReference type="NCBI Taxonomy" id="1184151"/>
    <lineage>
        <taxon>Bacteria</taxon>
        <taxon>Pseudomonadati</taxon>
        <taxon>Verrucomicrobiota</taxon>
        <taxon>Opitutia</taxon>
        <taxon>Opitutales</taxon>
        <taxon>Opitutaceae</taxon>
        <taxon>Termitidicoccus</taxon>
    </lineage>
</organism>
<accession>A0A178IL55</accession>
<sequence>MKKFPPLLPVVAMISTAASQTPAPLPLPGTRVLARGGLVVEVMDPAAPDRYHAGTRFSPVANVLRARLGGREFLFAPPEHDPLRDNGGLAMEFDIQTPGGPPGFAEAGIGGGYLKIGVGTLRKRAENYEFYTPQELVEPARTGVEWGTDRAVFRQVCAPVNGYACALMAEVLVGDARVEVRCVLENTGEKPFGTEQYAHNYFLFDGAPIGPGYQLKFPFEFEAGGLGDGAAQDGRKIVFTAAPAGAVNLRVAPPAGAPNMVAVRNTRTGQRVLARVSRPASRVAVHATARYLCPEQFVRITLAPGEKAEWTRGYDFSNDAGADREHSTL</sequence>
<gene>
    <name evidence="1" type="ORF">AW736_07320</name>
</gene>
<dbReference type="AlphaFoldDB" id="A0A178IL55"/>
<evidence type="ECO:0008006" key="3">
    <source>
        <dbReference type="Google" id="ProtNLM"/>
    </source>
</evidence>
<protein>
    <recommendedName>
        <fullName evidence="3">Aldose 1-epimerase</fullName>
    </recommendedName>
</protein>
<comment type="caution">
    <text evidence="1">The sequence shown here is derived from an EMBL/GenBank/DDBJ whole genome shotgun (WGS) entry which is preliminary data.</text>
</comment>
<proteinExistence type="predicted"/>
<dbReference type="Proteomes" id="UP000078486">
    <property type="component" value="Unassembled WGS sequence"/>
</dbReference>
<keyword evidence="2" id="KW-1185">Reference proteome</keyword>
<evidence type="ECO:0000313" key="1">
    <source>
        <dbReference type="EMBL" id="OAM90594.1"/>
    </source>
</evidence>
<name>A0A178IL55_9BACT</name>
<dbReference type="STRING" id="1184151.AW736_07320"/>
<dbReference type="EMBL" id="LRRQ01000054">
    <property type="protein sequence ID" value="OAM90594.1"/>
    <property type="molecule type" value="Genomic_DNA"/>
</dbReference>
<reference evidence="1 2" key="1">
    <citation type="submission" date="2016-01" db="EMBL/GenBank/DDBJ databases">
        <title>High potential of lignocellulose degradation of a new Verrucomicrobia species.</title>
        <authorList>
            <person name="Wang Y."/>
            <person name="Shi Y."/>
            <person name="Qiu Z."/>
            <person name="Liu S."/>
            <person name="Yang H."/>
        </authorList>
    </citation>
    <scope>NUCLEOTIDE SEQUENCE [LARGE SCALE GENOMIC DNA]</scope>
    <source>
        <strain evidence="1 2">TSB47</strain>
    </source>
</reference>